<feature type="compositionally biased region" description="Low complexity" evidence="4">
    <location>
        <begin position="1"/>
        <end position="12"/>
    </location>
</feature>
<gene>
    <name evidence="5" type="ORF">AAHA92_23852</name>
</gene>
<keyword evidence="2 3" id="KW-0175">Coiled coil</keyword>
<protein>
    <submittedName>
        <fullName evidence="5">WEB family protein, chloroplastic-like</fullName>
    </submittedName>
</protein>
<feature type="coiled-coil region" evidence="3">
    <location>
        <begin position="268"/>
        <end position="661"/>
    </location>
</feature>
<evidence type="ECO:0000256" key="3">
    <source>
        <dbReference type="SAM" id="Coils"/>
    </source>
</evidence>
<proteinExistence type="inferred from homology"/>
<dbReference type="AlphaFoldDB" id="A0ABD1GT99"/>
<evidence type="ECO:0000313" key="6">
    <source>
        <dbReference type="Proteomes" id="UP001567538"/>
    </source>
</evidence>
<feature type="compositionally biased region" description="Basic and acidic residues" evidence="4">
    <location>
        <begin position="815"/>
        <end position="853"/>
    </location>
</feature>
<dbReference type="PANTHER" id="PTHR23160:SF20">
    <property type="entry name" value="OS02G0439200 PROTEIN"/>
    <property type="match status" value="1"/>
</dbReference>
<comment type="caution">
    <text evidence="5">The sequence shown here is derived from an EMBL/GenBank/DDBJ whole genome shotgun (WGS) entry which is preliminary data.</text>
</comment>
<evidence type="ECO:0000256" key="2">
    <source>
        <dbReference type="ARBA" id="ARBA00023054"/>
    </source>
</evidence>
<reference evidence="5 6" key="1">
    <citation type="submission" date="2024-06" db="EMBL/GenBank/DDBJ databases">
        <title>A chromosome level genome sequence of Diviner's sage (Salvia divinorum).</title>
        <authorList>
            <person name="Ford S.A."/>
            <person name="Ro D.-K."/>
            <person name="Ness R.W."/>
            <person name="Phillips M.A."/>
        </authorList>
    </citation>
    <scope>NUCLEOTIDE SEQUENCE [LARGE SCALE GENOMIC DNA]</scope>
    <source>
        <strain evidence="5">SAF-2024a</strain>
        <tissue evidence="5">Leaf</tissue>
    </source>
</reference>
<evidence type="ECO:0000256" key="4">
    <source>
        <dbReference type="SAM" id="MobiDB-lite"/>
    </source>
</evidence>
<organism evidence="5 6">
    <name type="scientific">Salvia divinorum</name>
    <name type="common">Maria pastora</name>
    <name type="synonym">Diviner's sage</name>
    <dbReference type="NCBI Taxonomy" id="28513"/>
    <lineage>
        <taxon>Eukaryota</taxon>
        <taxon>Viridiplantae</taxon>
        <taxon>Streptophyta</taxon>
        <taxon>Embryophyta</taxon>
        <taxon>Tracheophyta</taxon>
        <taxon>Spermatophyta</taxon>
        <taxon>Magnoliopsida</taxon>
        <taxon>eudicotyledons</taxon>
        <taxon>Gunneridae</taxon>
        <taxon>Pentapetalae</taxon>
        <taxon>asterids</taxon>
        <taxon>lamiids</taxon>
        <taxon>Lamiales</taxon>
        <taxon>Lamiaceae</taxon>
        <taxon>Nepetoideae</taxon>
        <taxon>Mentheae</taxon>
        <taxon>Salviinae</taxon>
        <taxon>Salvia</taxon>
        <taxon>Salvia subgen. Calosphace</taxon>
    </lineage>
</organism>
<feature type="compositionally biased region" description="Basic and acidic residues" evidence="4">
    <location>
        <begin position="729"/>
        <end position="770"/>
    </location>
</feature>
<comment type="similarity">
    <text evidence="1">Belongs to the WEB family.</text>
</comment>
<dbReference type="Proteomes" id="UP001567538">
    <property type="component" value="Unassembled WGS sequence"/>
</dbReference>
<keyword evidence="6" id="KW-1185">Reference proteome</keyword>
<dbReference type="PANTHER" id="PTHR23160">
    <property type="entry name" value="SYNAPTONEMAL COMPLEX PROTEIN-RELATED"/>
    <property type="match status" value="1"/>
</dbReference>
<feature type="region of interest" description="Disordered" evidence="4">
    <location>
        <begin position="729"/>
        <end position="919"/>
    </location>
</feature>
<name>A0ABD1GT99_SALDI</name>
<feature type="compositionally biased region" description="Basic and acidic residues" evidence="4">
    <location>
        <begin position="862"/>
        <end position="872"/>
    </location>
</feature>
<dbReference type="EMBL" id="JBEAFC010000008">
    <property type="protein sequence ID" value="KAL1547365.1"/>
    <property type="molecule type" value="Genomic_DNA"/>
</dbReference>
<sequence>MSAKSKSSLSGSPNAKGSPATPRISRGVARPSGEAISSLQNGRLSMERSPGSVTPKAKVERMLAKPSTPTDRKPTRMVRPSSELQVELSQAQEELKKANEKLDSVEKEKARALDEVKEAQRFCDEANKKLEEALQAQKRAEENSEIEKFRALEMEQVGFGANHMKEDEWRKELEAVRSQHAVDVAALLSATQELQKVKQELSMTAAAKNQALNHADDATKIAEIHAEKVEVLSAEVIRLKSELESRVELQAVENSELVSGLELEMHSLRQELEQAKLFEEELAGKEAAIEQLNVDLEAWKMSECYAHNLVMELHQRVEELASQAEQAHESEKSASESLGTVVKKLEENNEMLHDAKSETKVLKEKLGLLELSSDRQKGDLEETERRLQRAIEESSELVKKVEVLESELEATREMRSIALNNEKIAAASLETLLEEKSKLANELETSRDEEEKSKKALESLASALHEVSSEARDVKEKLISSKAEKESYEREIEELKLSLKSTNEKYESMINDARKQIDALTDSVEELRHDCGNLKADLEQKELDLVNSTRKSEEEKSYMGKEINRLIDSVEQSKHDYGNLEAELEQKDRDLVNSVRKSEEEKSHMENEMSRLIKSLEQSKLDYDSLKAEYEQKKVDMANSMKQSEEENVSMKNEVSRLVSLLKLGEEESSAMREEIGRLNKSFSEADSESTYLKHVHGEAEEESARLKECLNDMEGRLQRILAENEDLRRREVASQEKAEELSKSLEEALAKQEEKESGDLTDCEKDYDMLPKVVEFSEPNGTGDVSRAAEPQSQPNELLVKEKQQAEANEVDNSNEKLKDDEKDAESTDIDLKMWESCKIDAKDFSPGRETEQESFEDELDPKGEEADLYDHVNGAVSGDSAGNNGSPPSKSGSQKKKKPLLQKFGSLLKKKGSSNHK</sequence>
<evidence type="ECO:0000313" key="5">
    <source>
        <dbReference type="EMBL" id="KAL1547365.1"/>
    </source>
</evidence>
<dbReference type="InterPro" id="IPR008545">
    <property type="entry name" value="Web"/>
</dbReference>
<feature type="compositionally biased region" description="Basic residues" evidence="4">
    <location>
        <begin position="910"/>
        <end position="919"/>
    </location>
</feature>
<evidence type="ECO:0000256" key="1">
    <source>
        <dbReference type="ARBA" id="ARBA00005485"/>
    </source>
</evidence>
<dbReference type="Pfam" id="PF05701">
    <property type="entry name" value="WEMBL"/>
    <property type="match status" value="1"/>
</dbReference>
<accession>A0ABD1GT99</accession>
<feature type="region of interest" description="Disordered" evidence="4">
    <location>
        <begin position="1"/>
        <end position="84"/>
    </location>
</feature>